<dbReference type="PANTHER" id="PTHR28008">
    <property type="entry name" value="DOMAIN PROTEIN, PUTATIVE (AFU_ORTHOLOGUE AFUA_3G10980)-RELATED"/>
    <property type="match status" value="1"/>
</dbReference>
<evidence type="ECO:0000313" key="4">
    <source>
        <dbReference type="EMBL" id="KLU85036.1"/>
    </source>
</evidence>
<dbReference type="eggNOG" id="ENOG502S56A">
    <property type="taxonomic scope" value="Eukaryota"/>
</dbReference>
<keyword evidence="2" id="KW-0812">Transmembrane</keyword>
<keyword evidence="6" id="KW-1185">Reference proteome</keyword>
<evidence type="ECO:0000313" key="5">
    <source>
        <dbReference type="EnsemblFungi" id="MAPG_04068T0"/>
    </source>
</evidence>
<feature type="transmembrane region" description="Helical" evidence="2">
    <location>
        <begin position="36"/>
        <end position="53"/>
    </location>
</feature>
<dbReference type="InterPro" id="IPR006976">
    <property type="entry name" value="VanZ-like"/>
</dbReference>
<gene>
    <name evidence="4" type="ORF">MAPG_04068</name>
</gene>
<dbReference type="VEuPathDB" id="FungiDB:MAPG_04068"/>
<dbReference type="OrthoDB" id="63581at2759"/>
<evidence type="ECO:0000256" key="1">
    <source>
        <dbReference type="SAM" id="MobiDB-lite"/>
    </source>
</evidence>
<accession>A0A0C4DVQ7</accession>
<name>A0A0C4DVQ7_MAGP6</name>
<reference evidence="4" key="3">
    <citation type="submission" date="2011-03" db="EMBL/GenBank/DDBJ databases">
        <title>Annotation of Magnaporthe poae ATCC 64411.</title>
        <authorList>
            <person name="Ma L.-J."/>
            <person name="Dead R."/>
            <person name="Young S.K."/>
            <person name="Zeng Q."/>
            <person name="Gargeya S."/>
            <person name="Fitzgerald M."/>
            <person name="Haas B."/>
            <person name="Abouelleil A."/>
            <person name="Alvarado L."/>
            <person name="Arachchi H.M."/>
            <person name="Berlin A."/>
            <person name="Brown A."/>
            <person name="Chapman S.B."/>
            <person name="Chen Z."/>
            <person name="Dunbar C."/>
            <person name="Freedman E."/>
            <person name="Gearin G."/>
            <person name="Gellesch M."/>
            <person name="Goldberg J."/>
            <person name="Griggs A."/>
            <person name="Gujja S."/>
            <person name="Heiman D."/>
            <person name="Howarth C."/>
            <person name="Larson L."/>
            <person name="Lui A."/>
            <person name="MacDonald P.J.P."/>
            <person name="Mehta T."/>
            <person name="Montmayeur A."/>
            <person name="Murphy C."/>
            <person name="Neiman D."/>
            <person name="Pearson M."/>
            <person name="Priest M."/>
            <person name="Roberts A."/>
            <person name="Saif S."/>
            <person name="Shea T."/>
            <person name="Shenoy N."/>
            <person name="Sisk P."/>
            <person name="Stolte C."/>
            <person name="Sykes S."/>
            <person name="Yandava C."/>
            <person name="Wortman J."/>
            <person name="Nusbaum C."/>
            <person name="Birren B."/>
        </authorList>
    </citation>
    <scope>NUCLEOTIDE SEQUENCE</scope>
    <source>
        <strain evidence="4">ATCC 64411</strain>
    </source>
</reference>
<reference evidence="5" key="5">
    <citation type="submission" date="2015-06" db="UniProtKB">
        <authorList>
            <consortium name="EnsemblFungi"/>
        </authorList>
    </citation>
    <scope>IDENTIFICATION</scope>
    <source>
        <strain evidence="5">ATCC 64411</strain>
    </source>
</reference>
<feature type="compositionally biased region" description="Basic and acidic residues" evidence="1">
    <location>
        <begin position="155"/>
        <end position="171"/>
    </location>
</feature>
<dbReference type="AlphaFoldDB" id="A0A0C4DVQ7"/>
<dbReference type="PANTHER" id="PTHR28008:SF1">
    <property type="entry name" value="DOMAIN PROTEIN, PUTATIVE (AFU_ORTHOLOGUE AFUA_3G10980)-RELATED"/>
    <property type="match status" value="1"/>
</dbReference>
<evidence type="ECO:0000256" key="2">
    <source>
        <dbReference type="SAM" id="Phobius"/>
    </source>
</evidence>
<feature type="compositionally biased region" description="Acidic residues" evidence="1">
    <location>
        <begin position="182"/>
        <end position="202"/>
    </location>
</feature>
<dbReference type="EMBL" id="ADBL01000962">
    <property type="status" value="NOT_ANNOTATED_CDS"/>
    <property type="molecule type" value="Genomic_DNA"/>
</dbReference>
<reference evidence="5" key="4">
    <citation type="journal article" date="2015" name="G3 (Bethesda)">
        <title>Genome sequences of three phytopathogenic species of the Magnaporthaceae family of fungi.</title>
        <authorList>
            <person name="Okagaki L.H."/>
            <person name="Nunes C.C."/>
            <person name="Sailsbery J."/>
            <person name="Clay B."/>
            <person name="Brown D."/>
            <person name="John T."/>
            <person name="Oh Y."/>
            <person name="Young N."/>
            <person name="Fitzgerald M."/>
            <person name="Haas B.J."/>
            <person name="Zeng Q."/>
            <person name="Young S."/>
            <person name="Adiconis X."/>
            <person name="Fan L."/>
            <person name="Levin J.Z."/>
            <person name="Mitchell T.K."/>
            <person name="Okubara P.A."/>
            <person name="Farman M.L."/>
            <person name="Kohn L.M."/>
            <person name="Birren B."/>
            <person name="Ma L.-J."/>
            <person name="Dean R.A."/>
        </authorList>
    </citation>
    <scope>NUCLEOTIDE SEQUENCE</scope>
    <source>
        <strain evidence="5">ATCC 64411 / 73-15</strain>
    </source>
</reference>
<evidence type="ECO:0000259" key="3">
    <source>
        <dbReference type="Pfam" id="PF04892"/>
    </source>
</evidence>
<feature type="domain" description="VanZ-like" evidence="3">
    <location>
        <begin position="34"/>
        <end position="110"/>
    </location>
</feature>
<reference evidence="6" key="2">
    <citation type="submission" date="2010-05" db="EMBL/GenBank/DDBJ databases">
        <title>The genome sequence of Magnaporthe poae strain ATCC 64411.</title>
        <authorList>
            <person name="Ma L.-J."/>
            <person name="Dead R."/>
            <person name="Young S."/>
            <person name="Zeng Q."/>
            <person name="Koehrsen M."/>
            <person name="Alvarado L."/>
            <person name="Berlin A."/>
            <person name="Chapman S.B."/>
            <person name="Chen Z."/>
            <person name="Freedman E."/>
            <person name="Gellesch M."/>
            <person name="Goldberg J."/>
            <person name="Griggs A."/>
            <person name="Gujja S."/>
            <person name="Heilman E.R."/>
            <person name="Heiman D."/>
            <person name="Hepburn T."/>
            <person name="Howarth C."/>
            <person name="Jen D."/>
            <person name="Larson L."/>
            <person name="Mehta T."/>
            <person name="Neiman D."/>
            <person name="Pearson M."/>
            <person name="Roberts A."/>
            <person name="Saif S."/>
            <person name="Shea T."/>
            <person name="Shenoy N."/>
            <person name="Sisk P."/>
            <person name="Stolte C."/>
            <person name="Sykes S."/>
            <person name="Walk T."/>
            <person name="White J."/>
            <person name="Yandava C."/>
            <person name="Haas B."/>
            <person name="Nusbaum C."/>
            <person name="Birren B."/>
        </authorList>
    </citation>
    <scope>NUCLEOTIDE SEQUENCE [LARGE SCALE GENOMIC DNA]</scope>
    <source>
        <strain evidence="6">ATCC 64411 / 73-15</strain>
    </source>
</reference>
<dbReference type="EMBL" id="GL876968">
    <property type="protein sequence ID" value="KLU85036.1"/>
    <property type="molecule type" value="Genomic_DNA"/>
</dbReference>
<feature type="compositionally biased region" description="Acidic residues" evidence="1">
    <location>
        <begin position="131"/>
        <end position="145"/>
    </location>
</feature>
<protein>
    <recommendedName>
        <fullName evidence="3">VanZ-like domain-containing protein</fullName>
    </recommendedName>
</protein>
<organism evidence="5 6">
    <name type="scientific">Magnaporthiopsis poae (strain ATCC 64411 / 73-15)</name>
    <name type="common">Kentucky bluegrass fungus</name>
    <name type="synonym">Magnaporthe poae</name>
    <dbReference type="NCBI Taxonomy" id="644358"/>
    <lineage>
        <taxon>Eukaryota</taxon>
        <taxon>Fungi</taxon>
        <taxon>Dikarya</taxon>
        <taxon>Ascomycota</taxon>
        <taxon>Pezizomycotina</taxon>
        <taxon>Sordariomycetes</taxon>
        <taxon>Sordariomycetidae</taxon>
        <taxon>Magnaporthales</taxon>
        <taxon>Magnaporthaceae</taxon>
        <taxon>Magnaporthiopsis</taxon>
    </lineage>
</organism>
<dbReference type="Pfam" id="PF04892">
    <property type="entry name" value="VanZ"/>
    <property type="match status" value="1"/>
</dbReference>
<reference evidence="4" key="1">
    <citation type="submission" date="2010-05" db="EMBL/GenBank/DDBJ databases">
        <title>The Genome Sequence of Magnaporthe poae strain ATCC 64411.</title>
        <authorList>
            <consortium name="The Broad Institute Genome Sequencing Platform"/>
            <consortium name="Broad Institute Genome Sequencing Center for Infectious Disease"/>
            <person name="Ma L.-J."/>
            <person name="Dead R."/>
            <person name="Young S."/>
            <person name="Zeng Q."/>
            <person name="Koehrsen M."/>
            <person name="Alvarado L."/>
            <person name="Berlin A."/>
            <person name="Chapman S.B."/>
            <person name="Chen Z."/>
            <person name="Freedman E."/>
            <person name="Gellesch M."/>
            <person name="Goldberg J."/>
            <person name="Griggs A."/>
            <person name="Gujja S."/>
            <person name="Heilman E.R."/>
            <person name="Heiman D."/>
            <person name="Hepburn T."/>
            <person name="Howarth C."/>
            <person name="Jen D."/>
            <person name="Larson L."/>
            <person name="Mehta T."/>
            <person name="Neiman D."/>
            <person name="Pearson M."/>
            <person name="Roberts A."/>
            <person name="Saif S."/>
            <person name="Shea T."/>
            <person name="Shenoy N."/>
            <person name="Sisk P."/>
            <person name="Stolte C."/>
            <person name="Sykes S."/>
            <person name="Walk T."/>
            <person name="White J."/>
            <person name="Yandava C."/>
            <person name="Haas B."/>
            <person name="Nusbaum C."/>
            <person name="Birren B."/>
        </authorList>
    </citation>
    <scope>NUCLEOTIDE SEQUENCE</scope>
    <source>
        <strain evidence="4">ATCC 64411</strain>
    </source>
</reference>
<proteinExistence type="predicted"/>
<dbReference type="Proteomes" id="UP000011715">
    <property type="component" value="Unassembled WGS sequence"/>
</dbReference>
<keyword evidence="2" id="KW-1133">Transmembrane helix</keyword>
<dbReference type="EnsemblFungi" id="MAPG_04068T0">
    <property type="protein sequence ID" value="MAPG_04068T0"/>
    <property type="gene ID" value="MAPG_04068"/>
</dbReference>
<feature type="compositionally biased region" description="Gly residues" evidence="1">
    <location>
        <begin position="221"/>
        <end position="234"/>
    </location>
</feature>
<dbReference type="NCBIfam" id="NF037970">
    <property type="entry name" value="vanZ_1"/>
    <property type="match status" value="1"/>
</dbReference>
<feature type="region of interest" description="Disordered" evidence="1">
    <location>
        <begin position="131"/>
        <end position="234"/>
    </location>
</feature>
<feature type="transmembrane region" description="Helical" evidence="2">
    <location>
        <begin position="60"/>
        <end position="82"/>
    </location>
</feature>
<dbReference type="OMA" id="FYWVLDT"/>
<keyword evidence="2" id="KW-0472">Membrane</keyword>
<feature type="transmembrane region" description="Helical" evidence="2">
    <location>
        <begin position="94"/>
        <end position="112"/>
    </location>
</feature>
<sequence length="234" mass="25127">MRIRLPFAGGFFFLLLIAGYAGLTSLQLGHLINDKLLHFLTFFILTIVFYWIVDTNRRRTLNLTLTVCTGALGVGSEFLQAILPNGRDFDVYDIVANIVGSLAGLGLCSWYHKRMLERKRARRGYGAVAGEDDVDGLGEENDLELGEGAGLGGSGHEEGITDVPRPHDGDAPAHVGGRGLTLEEEVDNWDENEVDAWDDADGAGDIGDSAPVVKNQKGNGPMNGDGGNGTKRAD</sequence>
<evidence type="ECO:0000313" key="6">
    <source>
        <dbReference type="Proteomes" id="UP000011715"/>
    </source>
</evidence>